<sequence length="172" mass="18763">MRRLLDALTVVQTWLGRAEELVGMLLVAALAIVVNLQIFARYLFNAPFIWPEEVARLCLIWIGFVGAAALTRRGADIAVDTFVLMLPERGRRLATILRDVVMIVVFLFIAVQGQALAKAVGSMPLIATGWSTAVLAWPVIACGVLTAFHCALRLFATLLGDRIESGETKVLT</sequence>
<reference evidence="11 12" key="1">
    <citation type="submission" date="2016-11" db="EMBL/GenBank/DDBJ databases">
        <authorList>
            <person name="Jaros S."/>
            <person name="Januszkiewicz K."/>
            <person name="Wedrychowicz H."/>
        </authorList>
    </citation>
    <scope>NUCLEOTIDE SEQUENCE [LARGE SCALE GENOMIC DNA]</scope>
    <source>
        <strain evidence="11 12">ATCC 23634</strain>
    </source>
</reference>
<dbReference type="InterPro" id="IPR055348">
    <property type="entry name" value="DctQ"/>
</dbReference>
<dbReference type="EMBL" id="FPKU01000002">
    <property type="protein sequence ID" value="SFZ84267.1"/>
    <property type="molecule type" value="Genomic_DNA"/>
</dbReference>
<dbReference type="GO" id="GO:0022857">
    <property type="term" value="F:transmembrane transporter activity"/>
    <property type="evidence" value="ECO:0007669"/>
    <property type="project" value="UniProtKB-UniRule"/>
</dbReference>
<evidence type="ECO:0000256" key="4">
    <source>
        <dbReference type="ARBA" id="ARBA00022519"/>
    </source>
</evidence>
<comment type="subunit">
    <text evidence="9">The complex comprises the extracytoplasmic solute receptor protein and the two transmembrane proteins.</text>
</comment>
<organism evidence="11 12">
    <name type="scientific">Devosia enhydra</name>
    <dbReference type="NCBI Taxonomy" id="665118"/>
    <lineage>
        <taxon>Bacteria</taxon>
        <taxon>Pseudomonadati</taxon>
        <taxon>Pseudomonadota</taxon>
        <taxon>Alphaproteobacteria</taxon>
        <taxon>Hyphomicrobiales</taxon>
        <taxon>Devosiaceae</taxon>
        <taxon>Devosia</taxon>
    </lineage>
</organism>
<feature type="transmembrane region" description="Helical" evidence="9">
    <location>
        <begin position="21"/>
        <end position="42"/>
    </location>
</feature>
<evidence type="ECO:0000313" key="11">
    <source>
        <dbReference type="EMBL" id="SFZ84267.1"/>
    </source>
</evidence>
<protein>
    <recommendedName>
        <fullName evidence="9">TRAP transporter small permease protein</fullName>
    </recommendedName>
</protein>
<proteinExistence type="inferred from homology"/>
<dbReference type="Proteomes" id="UP000183447">
    <property type="component" value="Unassembled WGS sequence"/>
</dbReference>
<comment type="similarity">
    <text evidence="8 9">Belongs to the TRAP transporter small permease family.</text>
</comment>
<evidence type="ECO:0000256" key="7">
    <source>
        <dbReference type="ARBA" id="ARBA00023136"/>
    </source>
</evidence>
<dbReference type="PANTHER" id="PTHR35011">
    <property type="entry name" value="2,3-DIKETO-L-GULONATE TRAP TRANSPORTER SMALL PERMEASE PROTEIN YIAM"/>
    <property type="match status" value="1"/>
</dbReference>
<dbReference type="GO" id="GO:0015740">
    <property type="term" value="P:C4-dicarboxylate transport"/>
    <property type="evidence" value="ECO:0007669"/>
    <property type="project" value="TreeGrafter"/>
</dbReference>
<dbReference type="RefSeq" id="WP_072341996.1">
    <property type="nucleotide sequence ID" value="NZ_FPKU01000002.1"/>
</dbReference>
<evidence type="ECO:0000256" key="3">
    <source>
        <dbReference type="ARBA" id="ARBA00022475"/>
    </source>
</evidence>
<evidence type="ECO:0000256" key="6">
    <source>
        <dbReference type="ARBA" id="ARBA00022989"/>
    </source>
</evidence>
<evidence type="ECO:0000256" key="2">
    <source>
        <dbReference type="ARBA" id="ARBA00022448"/>
    </source>
</evidence>
<dbReference type="AlphaFoldDB" id="A0A1K2HXP9"/>
<keyword evidence="5 9" id="KW-0812">Transmembrane</keyword>
<evidence type="ECO:0000256" key="5">
    <source>
        <dbReference type="ARBA" id="ARBA00022692"/>
    </source>
</evidence>
<evidence type="ECO:0000256" key="9">
    <source>
        <dbReference type="RuleBase" id="RU369079"/>
    </source>
</evidence>
<evidence type="ECO:0000256" key="1">
    <source>
        <dbReference type="ARBA" id="ARBA00004429"/>
    </source>
</evidence>
<dbReference type="InterPro" id="IPR007387">
    <property type="entry name" value="TRAP_DctQ"/>
</dbReference>
<evidence type="ECO:0000313" key="12">
    <source>
        <dbReference type="Proteomes" id="UP000183447"/>
    </source>
</evidence>
<accession>A0A1K2HXP9</accession>
<keyword evidence="12" id="KW-1185">Reference proteome</keyword>
<comment type="function">
    <text evidence="9">Part of the tripartite ATP-independent periplasmic (TRAP) transport system.</text>
</comment>
<evidence type="ECO:0000259" key="10">
    <source>
        <dbReference type="Pfam" id="PF04290"/>
    </source>
</evidence>
<feature type="domain" description="Tripartite ATP-independent periplasmic transporters DctQ component" evidence="10">
    <location>
        <begin position="30"/>
        <end position="157"/>
    </location>
</feature>
<dbReference type="STRING" id="665118.SAMN02983003_1914"/>
<keyword evidence="4 9" id="KW-0997">Cell inner membrane</keyword>
<dbReference type="PANTHER" id="PTHR35011:SF11">
    <property type="entry name" value="TRAP TRANSPORTER SMALL PERMEASE PROTEIN"/>
    <property type="match status" value="1"/>
</dbReference>
<dbReference type="GO" id="GO:0005886">
    <property type="term" value="C:plasma membrane"/>
    <property type="evidence" value="ECO:0007669"/>
    <property type="project" value="UniProtKB-SubCell"/>
</dbReference>
<comment type="subcellular location">
    <subcellularLocation>
        <location evidence="1 9">Cell inner membrane</location>
        <topology evidence="1 9">Multi-pass membrane protein</topology>
    </subcellularLocation>
</comment>
<feature type="transmembrane region" description="Helical" evidence="9">
    <location>
        <begin position="96"/>
        <end position="115"/>
    </location>
</feature>
<dbReference type="Pfam" id="PF04290">
    <property type="entry name" value="DctQ"/>
    <property type="match status" value="1"/>
</dbReference>
<feature type="transmembrane region" description="Helical" evidence="9">
    <location>
        <begin position="135"/>
        <end position="156"/>
    </location>
</feature>
<feature type="transmembrane region" description="Helical" evidence="9">
    <location>
        <begin position="54"/>
        <end position="75"/>
    </location>
</feature>
<dbReference type="OrthoDB" id="7843639at2"/>
<gene>
    <name evidence="11" type="ORF">SAMN02983003_1914</name>
</gene>
<evidence type="ECO:0000256" key="8">
    <source>
        <dbReference type="ARBA" id="ARBA00038436"/>
    </source>
</evidence>
<keyword evidence="7 9" id="KW-0472">Membrane</keyword>
<keyword evidence="3" id="KW-1003">Cell membrane</keyword>
<keyword evidence="2 9" id="KW-0813">Transport</keyword>
<name>A0A1K2HXP9_9HYPH</name>
<keyword evidence="6 9" id="KW-1133">Transmembrane helix</keyword>